<comment type="caution">
    <text evidence="2">The sequence shown here is derived from an EMBL/GenBank/DDBJ whole genome shotgun (WGS) entry which is preliminary data.</text>
</comment>
<feature type="transmembrane region" description="Helical" evidence="1">
    <location>
        <begin position="6"/>
        <end position="24"/>
    </location>
</feature>
<dbReference type="RefSeq" id="WP_216457314.1">
    <property type="nucleotide sequence ID" value="NZ_JAHLQL010000004.1"/>
</dbReference>
<accession>A0ABS6F1Z1</accession>
<keyword evidence="1" id="KW-1133">Transmembrane helix</keyword>
<feature type="transmembrane region" description="Helical" evidence="1">
    <location>
        <begin position="31"/>
        <end position="54"/>
    </location>
</feature>
<keyword evidence="1" id="KW-0472">Membrane</keyword>
<feature type="transmembrane region" description="Helical" evidence="1">
    <location>
        <begin position="91"/>
        <end position="112"/>
    </location>
</feature>
<gene>
    <name evidence="2" type="ORF">KQI89_12325</name>
</gene>
<sequence length="113" mass="12033">MTLKAALATMCGGFIFSFLIVLLWRKLVDNFGVLGILFAAAFIFGTTWCINHGLEKPMIFQSGTAWVDMTWASGAGLLTASIVTGGKFKKALPNILCAIVGGILAGFILSLFL</sequence>
<feature type="transmembrane region" description="Helical" evidence="1">
    <location>
        <begin position="66"/>
        <end position="84"/>
    </location>
</feature>
<proteinExistence type="predicted"/>
<evidence type="ECO:0000313" key="2">
    <source>
        <dbReference type="EMBL" id="MBU5592542.1"/>
    </source>
</evidence>
<protein>
    <submittedName>
        <fullName evidence="2">Uncharacterized protein</fullName>
    </submittedName>
</protein>
<dbReference type="Pfam" id="PF21846">
    <property type="entry name" value="DUF6905"/>
    <property type="match status" value="1"/>
</dbReference>
<dbReference type="EMBL" id="JAHLQL010000004">
    <property type="protein sequence ID" value="MBU5592542.1"/>
    <property type="molecule type" value="Genomic_DNA"/>
</dbReference>
<keyword evidence="3" id="KW-1185">Reference proteome</keyword>
<keyword evidence="1" id="KW-0812">Transmembrane</keyword>
<evidence type="ECO:0000313" key="3">
    <source>
        <dbReference type="Proteomes" id="UP000736583"/>
    </source>
</evidence>
<organism evidence="2 3">
    <name type="scientific">Clostridium simiarum</name>
    <dbReference type="NCBI Taxonomy" id="2841506"/>
    <lineage>
        <taxon>Bacteria</taxon>
        <taxon>Bacillati</taxon>
        <taxon>Bacillota</taxon>
        <taxon>Clostridia</taxon>
        <taxon>Eubacteriales</taxon>
        <taxon>Clostridiaceae</taxon>
        <taxon>Clostridium</taxon>
    </lineage>
</organism>
<evidence type="ECO:0000256" key="1">
    <source>
        <dbReference type="SAM" id="Phobius"/>
    </source>
</evidence>
<dbReference type="Proteomes" id="UP000736583">
    <property type="component" value="Unassembled WGS sequence"/>
</dbReference>
<dbReference type="InterPro" id="IPR054200">
    <property type="entry name" value="DUF6905"/>
</dbReference>
<reference evidence="2 3" key="1">
    <citation type="submission" date="2021-06" db="EMBL/GenBank/DDBJ databases">
        <authorList>
            <person name="Sun Q."/>
            <person name="Li D."/>
        </authorList>
    </citation>
    <scope>NUCLEOTIDE SEQUENCE [LARGE SCALE GENOMIC DNA]</scope>
    <source>
        <strain evidence="2 3">MSJ-4</strain>
    </source>
</reference>
<name>A0ABS6F1Z1_9CLOT</name>